<keyword evidence="3" id="KW-1185">Reference proteome</keyword>
<feature type="transmembrane region" description="Helical" evidence="1">
    <location>
        <begin position="31"/>
        <end position="64"/>
    </location>
</feature>
<dbReference type="Proteomes" id="UP000597762">
    <property type="component" value="Unassembled WGS sequence"/>
</dbReference>
<feature type="transmembrane region" description="Helical" evidence="1">
    <location>
        <begin position="191"/>
        <end position="214"/>
    </location>
</feature>
<accession>A0A812EJK1</accession>
<feature type="transmembrane region" description="Helical" evidence="1">
    <location>
        <begin position="221"/>
        <end position="244"/>
    </location>
</feature>
<gene>
    <name evidence="2" type="ORF">SPHA_72405</name>
</gene>
<keyword evidence="1" id="KW-1133">Transmembrane helix</keyword>
<organism evidence="2 3">
    <name type="scientific">Acanthosepion pharaonis</name>
    <name type="common">Pharaoh cuttlefish</name>
    <name type="synonym">Sepia pharaonis</name>
    <dbReference type="NCBI Taxonomy" id="158019"/>
    <lineage>
        <taxon>Eukaryota</taxon>
        <taxon>Metazoa</taxon>
        <taxon>Spiralia</taxon>
        <taxon>Lophotrochozoa</taxon>
        <taxon>Mollusca</taxon>
        <taxon>Cephalopoda</taxon>
        <taxon>Coleoidea</taxon>
        <taxon>Decapodiformes</taxon>
        <taxon>Sepiida</taxon>
        <taxon>Sepiina</taxon>
        <taxon>Sepiidae</taxon>
        <taxon>Acanthosepion</taxon>
    </lineage>
</organism>
<dbReference type="AlphaFoldDB" id="A0A812EJK1"/>
<keyword evidence="1" id="KW-0472">Membrane</keyword>
<evidence type="ECO:0000313" key="2">
    <source>
        <dbReference type="EMBL" id="CAE1322444.1"/>
    </source>
</evidence>
<reference evidence="2" key="1">
    <citation type="submission" date="2021-01" db="EMBL/GenBank/DDBJ databases">
        <authorList>
            <person name="Li R."/>
            <person name="Bekaert M."/>
        </authorList>
    </citation>
    <scope>NUCLEOTIDE SEQUENCE</scope>
    <source>
        <strain evidence="2">Farmed</strain>
    </source>
</reference>
<sequence>MFLLFLFIFISLLGHVFFLLRNSCLLMPSFLFFFSATPLLLLFNIFSLFTFLSFCQAIIKLLFLKSASAFKKREDRHRRCRCSLFVLRMTFVLSLKRTIAYHVARLVLKKTIAYNVRLLLRLGRPAAAAAAAAEKYHTPNHDSSSHLSLVENNRFTFLDHVHHPSSPSNLKRFSSVNITFLKSTWFVMHLLALPSLASLCFLVSVILFLILAYLSPISCSFLCTVRTLTSSSYLSFIFFAVTFSLDDNNLVTLLFIPSFCSLGNCFFSVLFSSSSAHSHVFNC</sequence>
<keyword evidence="1" id="KW-0812">Transmembrane</keyword>
<dbReference type="EMBL" id="CAHIKZ030005320">
    <property type="protein sequence ID" value="CAE1322444.1"/>
    <property type="molecule type" value="Genomic_DNA"/>
</dbReference>
<name>A0A812EJK1_ACAPH</name>
<protein>
    <submittedName>
        <fullName evidence="2">Uncharacterized protein</fullName>
    </submittedName>
</protein>
<comment type="caution">
    <text evidence="2">The sequence shown here is derived from an EMBL/GenBank/DDBJ whole genome shotgun (WGS) entry which is preliminary data.</text>
</comment>
<evidence type="ECO:0000256" key="1">
    <source>
        <dbReference type="SAM" id="Phobius"/>
    </source>
</evidence>
<proteinExistence type="predicted"/>
<evidence type="ECO:0000313" key="3">
    <source>
        <dbReference type="Proteomes" id="UP000597762"/>
    </source>
</evidence>
<feature type="transmembrane region" description="Helical" evidence="1">
    <location>
        <begin position="250"/>
        <end position="271"/>
    </location>
</feature>
<feature type="transmembrane region" description="Helical" evidence="1">
    <location>
        <begin position="85"/>
        <end position="104"/>
    </location>
</feature>